<evidence type="ECO:0000256" key="3">
    <source>
        <dbReference type="ARBA" id="ARBA00013194"/>
    </source>
</evidence>
<evidence type="ECO:0000259" key="9">
    <source>
        <dbReference type="PROSITE" id="PS50059"/>
    </source>
</evidence>
<feature type="chain" id="PRO_5040924218" description="peptidylprolyl isomerase" evidence="8">
    <location>
        <begin position="20"/>
        <end position="332"/>
    </location>
</feature>
<feature type="compositionally biased region" description="Low complexity" evidence="7">
    <location>
        <begin position="305"/>
        <end position="321"/>
    </location>
</feature>
<keyword evidence="5 6" id="KW-0413">Isomerase</keyword>
<dbReference type="EC" id="5.2.1.8" evidence="3 6"/>
<reference evidence="10" key="1">
    <citation type="submission" date="2022-04" db="EMBL/GenBank/DDBJ databases">
        <title>Mucilaginibacter sp. RS28 isolated from freshwater.</title>
        <authorList>
            <person name="Ko S.-R."/>
        </authorList>
    </citation>
    <scope>NUCLEOTIDE SEQUENCE</scope>
    <source>
        <strain evidence="10">RS28</strain>
    </source>
</reference>
<keyword evidence="11" id="KW-1185">Reference proteome</keyword>
<dbReference type="Gene3D" id="3.10.50.40">
    <property type="match status" value="2"/>
</dbReference>
<dbReference type="Proteomes" id="UP001139450">
    <property type="component" value="Unassembled WGS sequence"/>
</dbReference>
<protein>
    <recommendedName>
        <fullName evidence="3 6">peptidylprolyl isomerase</fullName>
        <ecNumber evidence="3 6">5.2.1.8</ecNumber>
    </recommendedName>
</protein>
<evidence type="ECO:0000313" key="10">
    <source>
        <dbReference type="EMBL" id="MCJ8211376.1"/>
    </source>
</evidence>
<comment type="caution">
    <text evidence="10">The sequence shown here is derived from an EMBL/GenBank/DDBJ whole genome shotgun (WGS) entry which is preliminary data.</text>
</comment>
<dbReference type="InterPro" id="IPR046357">
    <property type="entry name" value="PPIase_dom_sf"/>
</dbReference>
<dbReference type="PANTHER" id="PTHR43811">
    <property type="entry name" value="FKBP-TYPE PEPTIDYL-PROLYL CIS-TRANS ISOMERASE FKPA"/>
    <property type="match status" value="1"/>
</dbReference>
<feature type="signal peptide" evidence="8">
    <location>
        <begin position="1"/>
        <end position="19"/>
    </location>
</feature>
<dbReference type="AlphaFoldDB" id="A0A9X1X5J6"/>
<feature type="region of interest" description="Disordered" evidence="7">
    <location>
        <begin position="304"/>
        <end position="332"/>
    </location>
</feature>
<evidence type="ECO:0000313" key="11">
    <source>
        <dbReference type="Proteomes" id="UP001139450"/>
    </source>
</evidence>
<gene>
    <name evidence="10" type="ORF">MUY27_16785</name>
</gene>
<comment type="catalytic activity">
    <reaction evidence="1 6">
        <text>[protein]-peptidylproline (omega=180) = [protein]-peptidylproline (omega=0)</text>
        <dbReference type="Rhea" id="RHEA:16237"/>
        <dbReference type="Rhea" id="RHEA-COMP:10747"/>
        <dbReference type="Rhea" id="RHEA-COMP:10748"/>
        <dbReference type="ChEBI" id="CHEBI:83833"/>
        <dbReference type="ChEBI" id="CHEBI:83834"/>
        <dbReference type="EC" id="5.2.1.8"/>
    </reaction>
</comment>
<proteinExistence type="inferred from homology"/>
<feature type="compositionally biased region" description="Basic residues" evidence="7">
    <location>
        <begin position="322"/>
        <end position="332"/>
    </location>
</feature>
<comment type="similarity">
    <text evidence="2">Belongs to the FKBP-type PPIase family.</text>
</comment>
<dbReference type="PROSITE" id="PS50059">
    <property type="entry name" value="FKBP_PPIASE"/>
    <property type="match status" value="1"/>
</dbReference>
<evidence type="ECO:0000256" key="1">
    <source>
        <dbReference type="ARBA" id="ARBA00000971"/>
    </source>
</evidence>
<organism evidence="10 11">
    <name type="scientific">Mucilaginibacter straminoryzae</name>
    <dbReference type="NCBI Taxonomy" id="2932774"/>
    <lineage>
        <taxon>Bacteria</taxon>
        <taxon>Pseudomonadati</taxon>
        <taxon>Bacteroidota</taxon>
        <taxon>Sphingobacteriia</taxon>
        <taxon>Sphingobacteriales</taxon>
        <taxon>Sphingobacteriaceae</taxon>
        <taxon>Mucilaginibacter</taxon>
    </lineage>
</organism>
<evidence type="ECO:0000256" key="8">
    <source>
        <dbReference type="SAM" id="SignalP"/>
    </source>
</evidence>
<evidence type="ECO:0000256" key="5">
    <source>
        <dbReference type="ARBA" id="ARBA00023235"/>
    </source>
</evidence>
<evidence type="ECO:0000256" key="4">
    <source>
        <dbReference type="ARBA" id="ARBA00023110"/>
    </source>
</evidence>
<accession>A0A9X1X5J6</accession>
<sequence>MKKYLILGFVLLAAVSVKAQTTLRSPKGLSYVVLKAGNGQKLKLDDIVTLQMVQTTEKDSVLFSTYKVGHPLQIKLGPAQNNLDPMDVFPLLAVNDSVMIKVPTDSVFKGHEQERPPYLPVNSNIIFRVKIEKVQTLDEAIAERKAAVAKMEQSESVNAEKYIADNKLALKTTPSGLKYMITSVAEKGSGKRALAGDTVLVNYVGRTVDGKVFDSSIEAVAKEANLQQPNRVYQPIKVILGQGQVIPGWDEGLMLVPEGAAAKLVIPSKLAYGAQGAGQDIAPFSTLVFDVIMVRIFPAKHTPPVASKTPVKSTKTATKKTTTTKKAVKKSN</sequence>
<evidence type="ECO:0000256" key="2">
    <source>
        <dbReference type="ARBA" id="ARBA00006577"/>
    </source>
</evidence>
<keyword evidence="8" id="KW-0732">Signal</keyword>
<evidence type="ECO:0000256" key="7">
    <source>
        <dbReference type="SAM" id="MobiDB-lite"/>
    </source>
</evidence>
<feature type="domain" description="PPIase FKBP-type" evidence="9">
    <location>
        <begin position="196"/>
        <end position="297"/>
    </location>
</feature>
<keyword evidence="4 6" id="KW-0697">Rotamase</keyword>
<dbReference type="EMBL" id="JALJEJ010000009">
    <property type="protein sequence ID" value="MCJ8211376.1"/>
    <property type="molecule type" value="Genomic_DNA"/>
</dbReference>
<dbReference type="Pfam" id="PF00254">
    <property type="entry name" value="FKBP_C"/>
    <property type="match status" value="1"/>
</dbReference>
<dbReference type="SUPFAM" id="SSF54534">
    <property type="entry name" value="FKBP-like"/>
    <property type="match status" value="2"/>
</dbReference>
<dbReference type="RefSeq" id="WP_245131936.1">
    <property type="nucleotide sequence ID" value="NZ_JALJEJ010000009.1"/>
</dbReference>
<dbReference type="InterPro" id="IPR001179">
    <property type="entry name" value="PPIase_FKBP_dom"/>
</dbReference>
<name>A0A9X1X5J6_9SPHI</name>
<dbReference type="GO" id="GO:0003755">
    <property type="term" value="F:peptidyl-prolyl cis-trans isomerase activity"/>
    <property type="evidence" value="ECO:0007669"/>
    <property type="project" value="UniProtKB-KW"/>
</dbReference>
<dbReference type="PANTHER" id="PTHR43811:SF57">
    <property type="entry name" value="FKBP-TYPE PEPTIDYL-PROLYL CIS-TRANS ISOMERASE FKPA-RELATED"/>
    <property type="match status" value="1"/>
</dbReference>
<evidence type="ECO:0000256" key="6">
    <source>
        <dbReference type="PROSITE-ProRule" id="PRU00277"/>
    </source>
</evidence>